<dbReference type="Proteomes" id="UP000298073">
    <property type="component" value="Unassembled WGS sequence"/>
</dbReference>
<dbReference type="InterPro" id="IPR032774">
    <property type="entry name" value="WG_beta_rep"/>
</dbReference>
<evidence type="ECO:0000313" key="1">
    <source>
        <dbReference type="EMBL" id="GFH88722.1"/>
    </source>
</evidence>
<sequence length="257" mass="29512">MRTLLVISVALLMVISCQSSKEYCICEDDMLYVKAKPSPSSHNFVFTDRFGRQRIPNPDLSKPSDEFMEAHEFSCGLALVRGYDKKWRYINRKGDTVIEAPYDKCWSFGEFYESDLGFKGLARVNNGIKRWGGMGWNEGGKYGLIDTKGRVVLPVEYDEIINFDEEDRSRWMIKKDGVWGLIDDKAKIIITPQYDKLDYYRGYACVEKQHRAGMLDKNGKVIVPLRYDSIVRLAGDSVRAYRQGIAVLINKKGKVVF</sequence>
<dbReference type="AlphaFoldDB" id="A0A7J0A992"/>
<dbReference type="RefSeq" id="WP_135039402.1">
    <property type="nucleotide sequence ID" value="NZ_BLLS01000325.1"/>
</dbReference>
<evidence type="ECO:0000313" key="3">
    <source>
        <dbReference type="Proteomes" id="UP000298073"/>
    </source>
</evidence>
<dbReference type="PANTHER" id="PTHR37841:SF1">
    <property type="entry name" value="DUF3298 DOMAIN-CONTAINING PROTEIN"/>
    <property type="match status" value="1"/>
</dbReference>
<protein>
    <submittedName>
        <fullName evidence="2">WG repeat-containing protein</fullName>
    </submittedName>
</protein>
<dbReference type="Proteomes" id="UP000491181">
    <property type="component" value="Unassembled WGS sequence"/>
</dbReference>
<dbReference type="EMBL" id="SPPV01000092">
    <property type="protein sequence ID" value="TFU44836.1"/>
    <property type="molecule type" value="Genomic_DNA"/>
</dbReference>
<dbReference type="EMBL" id="BLLS01000325">
    <property type="protein sequence ID" value="GFH88722.1"/>
    <property type="molecule type" value="Genomic_DNA"/>
</dbReference>
<evidence type="ECO:0000313" key="2">
    <source>
        <dbReference type="EMBL" id="TFU44836.1"/>
    </source>
</evidence>
<dbReference type="OrthoDB" id="1030920at2"/>
<proteinExistence type="predicted"/>
<name>A0A7J0A992_9BACE</name>
<reference evidence="1 4" key="2">
    <citation type="journal article" date="2020" name="Microbiome">
        <title>Single-cell genomics of uncultured bacteria reveals dietary fiber responders in the mouse gut microbiota.</title>
        <authorList>
            <person name="Chijiiwa R."/>
            <person name="Hosokawa M."/>
            <person name="Kogawa M."/>
            <person name="Nishikawa Y."/>
            <person name="Ide K."/>
            <person name="Sakanashi C."/>
            <person name="Takahashi K."/>
            <person name="Takeyama H."/>
        </authorList>
    </citation>
    <scope>NUCLEOTIDE SEQUENCE [LARGE SCALE GENOMIC DNA]</scope>
    <source>
        <strain evidence="1">IMSAGC_001</strain>
    </source>
</reference>
<dbReference type="PANTHER" id="PTHR37841">
    <property type="entry name" value="GLR2918 PROTEIN"/>
    <property type="match status" value="1"/>
</dbReference>
<organism evidence="1 4">
    <name type="scientific">Bacteroides acidifaciens</name>
    <dbReference type="NCBI Taxonomy" id="85831"/>
    <lineage>
        <taxon>Bacteria</taxon>
        <taxon>Pseudomonadati</taxon>
        <taxon>Bacteroidota</taxon>
        <taxon>Bacteroidia</taxon>
        <taxon>Bacteroidales</taxon>
        <taxon>Bacteroidaceae</taxon>
        <taxon>Bacteroides</taxon>
    </lineage>
</organism>
<dbReference type="PROSITE" id="PS51257">
    <property type="entry name" value="PROKAR_LIPOPROTEIN"/>
    <property type="match status" value="1"/>
</dbReference>
<gene>
    <name evidence="2" type="ORF">E4T97_20945</name>
    <name evidence="1" type="ORF">IMSAGC001_04167</name>
</gene>
<accession>A0A7J0A992</accession>
<comment type="caution">
    <text evidence="1">The sequence shown here is derived from an EMBL/GenBank/DDBJ whole genome shotgun (WGS) entry which is preliminary data.</text>
</comment>
<evidence type="ECO:0000313" key="4">
    <source>
        <dbReference type="Proteomes" id="UP000491181"/>
    </source>
</evidence>
<reference evidence="2 3" key="1">
    <citation type="submission" date="2019-03" db="EMBL/GenBank/DDBJ databases">
        <title>Diversity of the mouse oral microbiome.</title>
        <authorList>
            <person name="Joseph S."/>
            <person name="Aduse-Opoku J."/>
            <person name="Curtis M."/>
            <person name="Wade W."/>
            <person name="Hashim A."/>
        </authorList>
    </citation>
    <scope>NUCLEOTIDE SEQUENCE [LARGE SCALE GENOMIC DNA]</scope>
    <source>
        <strain evidence="2 3">P2318</strain>
    </source>
</reference>
<dbReference type="Pfam" id="PF14903">
    <property type="entry name" value="WG_beta_rep"/>
    <property type="match status" value="4"/>
</dbReference>